<dbReference type="NCBIfam" id="TIGR02532">
    <property type="entry name" value="IV_pilin_GFxxxE"/>
    <property type="match status" value="1"/>
</dbReference>
<evidence type="ECO:0000313" key="5">
    <source>
        <dbReference type="Proteomes" id="UP000241440"/>
    </source>
</evidence>
<dbReference type="InterPro" id="IPR012902">
    <property type="entry name" value="N_methyl_site"/>
</dbReference>
<evidence type="ECO:0000313" key="2">
    <source>
        <dbReference type="EMBL" id="PQJ61699.1"/>
    </source>
</evidence>
<accession>A0A2S7VHZ3</accession>
<dbReference type="SUPFAM" id="SSF54523">
    <property type="entry name" value="Pili subunits"/>
    <property type="match status" value="1"/>
</dbReference>
<evidence type="ECO:0000313" key="3">
    <source>
        <dbReference type="EMBL" id="PSX07571.1"/>
    </source>
</evidence>
<dbReference type="Proteomes" id="UP000241440">
    <property type="component" value="Unassembled WGS sequence"/>
</dbReference>
<dbReference type="RefSeq" id="WP_045083127.1">
    <property type="nucleotide sequence ID" value="NZ_JZSN01000005.1"/>
</dbReference>
<feature type="transmembrane region" description="Helical" evidence="1">
    <location>
        <begin position="6"/>
        <end position="27"/>
    </location>
</feature>
<evidence type="ECO:0000313" key="4">
    <source>
        <dbReference type="Proteomes" id="UP000238730"/>
    </source>
</evidence>
<protein>
    <submittedName>
        <fullName evidence="2">MSHA biogenesis protein MshA</fullName>
    </submittedName>
    <submittedName>
        <fullName evidence="3">Type II secretion system protein</fullName>
    </submittedName>
</protein>
<reference evidence="2 4" key="1">
    <citation type="submission" date="2016-12" db="EMBL/GenBank/DDBJ databases">
        <title>Diversity of luminous bacteria.</title>
        <authorList>
            <person name="Yoshizawa S."/>
            <person name="Kogure K."/>
        </authorList>
    </citation>
    <scope>NUCLEOTIDE SEQUENCE [LARGE SCALE GENOMIC DNA]</scope>
    <source>
        <strain evidence="2 4">LC1-200</strain>
    </source>
</reference>
<keyword evidence="1" id="KW-0812">Transmembrane</keyword>
<evidence type="ECO:0000256" key="1">
    <source>
        <dbReference type="SAM" id="Phobius"/>
    </source>
</evidence>
<comment type="caution">
    <text evidence="2">The sequence shown here is derived from an EMBL/GenBank/DDBJ whole genome shotgun (WGS) entry which is preliminary data.</text>
</comment>
<dbReference type="AlphaFoldDB" id="A0A2S7VHZ3"/>
<organism evidence="2 4">
    <name type="scientific">Photobacterium angustum</name>
    <dbReference type="NCBI Taxonomy" id="661"/>
    <lineage>
        <taxon>Bacteria</taxon>
        <taxon>Pseudomonadati</taxon>
        <taxon>Pseudomonadota</taxon>
        <taxon>Gammaproteobacteria</taxon>
        <taxon>Vibrionales</taxon>
        <taxon>Vibrionaceae</taxon>
        <taxon>Photobacterium</taxon>
    </lineage>
</organism>
<dbReference type="Pfam" id="PF07963">
    <property type="entry name" value="N_methyl"/>
    <property type="match status" value="1"/>
</dbReference>
<sequence length="185" mass="20196">MKKNGFTLIELVVVIVILGILAVVAAPKFMNLQNDARDASLRGLEGSLKSVFGTTYSKLAVAGLENEPYVATRNKGSYDGAGVYAADLKIPGCSSKPGHDCVFAYGYPLNDSGTLKNLIDNFNTDWRITNHAGENRITFKQFAEQAKNDEGHFIGYKMNRDNCYLTYTPASSTASGYKLTFTPCK</sequence>
<proteinExistence type="predicted"/>
<gene>
    <name evidence="2" type="ORF">BTO08_15525</name>
    <name evidence="3" type="ORF">C0W41_09975</name>
</gene>
<dbReference type="Gene3D" id="3.30.700.10">
    <property type="entry name" value="Glycoprotein, Type 4 Pilin"/>
    <property type="match status" value="1"/>
</dbReference>
<dbReference type="GeneID" id="61228708"/>
<dbReference type="Proteomes" id="UP000238730">
    <property type="component" value="Unassembled WGS sequence"/>
</dbReference>
<keyword evidence="1" id="KW-1133">Transmembrane helix</keyword>
<dbReference type="EMBL" id="MSCJ01000003">
    <property type="protein sequence ID" value="PQJ61699.1"/>
    <property type="molecule type" value="Genomic_DNA"/>
</dbReference>
<name>A0A2S7VHZ3_PHOAN</name>
<keyword evidence="1" id="KW-0472">Membrane</keyword>
<dbReference type="InterPro" id="IPR045584">
    <property type="entry name" value="Pilin-like"/>
</dbReference>
<dbReference type="OrthoDB" id="5874092at2"/>
<dbReference type="EMBL" id="PYOY01000004">
    <property type="protein sequence ID" value="PSX07571.1"/>
    <property type="molecule type" value="Genomic_DNA"/>
</dbReference>
<reference evidence="3 5" key="2">
    <citation type="submission" date="2018-01" db="EMBL/GenBank/DDBJ databases">
        <title>Whole genome sequencing of Histamine producing bacteria.</title>
        <authorList>
            <person name="Butler K."/>
        </authorList>
    </citation>
    <scope>NUCLEOTIDE SEQUENCE [LARGE SCALE GENOMIC DNA]</scope>
    <source>
        <strain evidence="3 5">A2-1</strain>
    </source>
</reference>